<evidence type="ECO:0000256" key="4">
    <source>
        <dbReference type="ARBA" id="ARBA00022553"/>
    </source>
</evidence>
<organism evidence="14 15">
    <name type="scientific">Aquipuribacter nitratireducens</name>
    <dbReference type="NCBI Taxonomy" id="650104"/>
    <lineage>
        <taxon>Bacteria</taxon>
        <taxon>Bacillati</taxon>
        <taxon>Actinomycetota</taxon>
        <taxon>Actinomycetes</taxon>
        <taxon>Micrococcales</taxon>
        <taxon>Intrasporangiaceae</taxon>
        <taxon>Aquipuribacter</taxon>
    </lineage>
</organism>
<dbReference type="CDD" id="cd06225">
    <property type="entry name" value="HAMP"/>
    <property type="match status" value="1"/>
</dbReference>
<dbReference type="RefSeq" id="WP_340269488.1">
    <property type="nucleotide sequence ID" value="NZ_JBBEOG010000004.1"/>
</dbReference>
<sequence length="457" mass="47462">MLRWWTRVAGVRVRTTAAAVLVVGLAMTVGGVALVLALRTTLLDGARSTAEVRAASVAASLAAGADPVQAVTPQREGDDLVVQVVDRSGRVVAASPLGRSLPALRPAGAEGAAVVDDLPGGGELDDELLVVAVPATADGSAATVLVGREVDDILASTRLVTVLLAAGGPLLVVVVGATTWVLVGRALAPVTAIRREADAIGDDRLQRRVPVPATTDEVARLATTVNRMLDRLQAGRQRQQRFVADAAHELRSPVASLRQHAEVAHTYPGRTSAEELGRDVAEEARRLQRLVDDLLLLARADESAAGTSLAVVDLDDVVLAEAARARASSGVVFDVSEVSAGRVQGDEDALRRVVGNLLDNAVRNTGTTVRPALREESDEVVLVVDDDGPGVPAGDRERVFERFVRLDAGRGRAAGGTGLGLAIVRQVVTSHGGSVRLGTSPLGGARVEVRLPAVVEP</sequence>
<dbReference type="Gene3D" id="3.30.565.10">
    <property type="entry name" value="Histidine kinase-like ATPase, C-terminal domain"/>
    <property type="match status" value="1"/>
</dbReference>
<dbReference type="Gene3D" id="1.10.287.130">
    <property type="match status" value="1"/>
</dbReference>
<name>A0ABW0GQR6_9MICO</name>
<feature type="domain" description="Histidine kinase" evidence="12">
    <location>
        <begin position="245"/>
        <end position="455"/>
    </location>
</feature>
<dbReference type="Pfam" id="PF00672">
    <property type="entry name" value="HAMP"/>
    <property type="match status" value="1"/>
</dbReference>
<dbReference type="SUPFAM" id="SSF158472">
    <property type="entry name" value="HAMP domain-like"/>
    <property type="match status" value="1"/>
</dbReference>
<keyword evidence="15" id="KW-1185">Reference proteome</keyword>
<evidence type="ECO:0000256" key="8">
    <source>
        <dbReference type="ARBA" id="ARBA00022989"/>
    </source>
</evidence>
<dbReference type="PROSITE" id="PS50109">
    <property type="entry name" value="HIS_KIN"/>
    <property type="match status" value="1"/>
</dbReference>
<dbReference type="InterPro" id="IPR003660">
    <property type="entry name" value="HAMP_dom"/>
</dbReference>
<comment type="subcellular location">
    <subcellularLocation>
        <location evidence="2">Cell membrane</location>
    </subcellularLocation>
</comment>
<keyword evidence="6 11" id="KW-0812">Transmembrane</keyword>
<feature type="domain" description="HAMP" evidence="13">
    <location>
        <begin position="184"/>
        <end position="237"/>
    </location>
</feature>
<keyword evidence="14" id="KW-0547">Nucleotide-binding</keyword>
<dbReference type="SMART" id="SM00388">
    <property type="entry name" value="HisKA"/>
    <property type="match status" value="1"/>
</dbReference>
<dbReference type="InterPro" id="IPR036097">
    <property type="entry name" value="HisK_dim/P_sf"/>
</dbReference>
<evidence type="ECO:0000256" key="7">
    <source>
        <dbReference type="ARBA" id="ARBA00022777"/>
    </source>
</evidence>
<keyword evidence="10 11" id="KW-0472">Membrane</keyword>
<gene>
    <name evidence="14" type="ORF">ACFPJ6_12275</name>
</gene>
<dbReference type="PANTHER" id="PTHR45436:SF5">
    <property type="entry name" value="SENSOR HISTIDINE KINASE TRCS"/>
    <property type="match status" value="1"/>
</dbReference>
<dbReference type="InterPro" id="IPR050428">
    <property type="entry name" value="TCS_sensor_his_kinase"/>
</dbReference>
<keyword evidence="9" id="KW-0902">Two-component regulatory system</keyword>
<dbReference type="PRINTS" id="PR00344">
    <property type="entry name" value="BCTRLSENSOR"/>
</dbReference>
<dbReference type="CDD" id="cd00082">
    <property type="entry name" value="HisKA"/>
    <property type="match status" value="1"/>
</dbReference>
<keyword evidence="4" id="KW-0597">Phosphoprotein</keyword>
<dbReference type="InterPro" id="IPR004358">
    <property type="entry name" value="Sig_transdc_His_kin-like_C"/>
</dbReference>
<dbReference type="Proteomes" id="UP001596122">
    <property type="component" value="Unassembled WGS sequence"/>
</dbReference>
<dbReference type="InterPro" id="IPR036890">
    <property type="entry name" value="HATPase_C_sf"/>
</dbReference>
<dbReference type="EMBL" id="JBHSLD010000009">
    <property type="protein sequence ID" value="MFC5381570.1"/>
    <property type="molecule type" value="Genomic_DNA"/>
</dbReference>
<reference evidence="15" key="1">
    <citation type="journal article" date="2019" name="Int. J. Syst. Evol. Microbiol.">
        <title>The Global Catalogue of Microorganisms (GCM) 10K type strain sequencing project: providing services to taxonomists for standard genome sequencing and annotation.</title>
        <authorList>
            <consortium name="The Broad Institute Genomics Platform"/>
            <consortium name="The Broad Institute Genome Sequencing Center for Infectious Disease"/>
            <person name="Wu L."/>
            <person name="Ma J."/>
        </authorList>
    </citation>
    <scope>NUCLEOTIDE SEQUENCE [LARGE SCALE GENOMIC DNA]</scope>
    <source>
        <strain evidence="15">CCUG 43114</strain>
    </source>
</reference>
<dbReference type="InterPro" id="IPR003661">
    <property type="entry name" value="HisK_dim/P_dom"/>
</dbReference>
<dbReference type="Gene3D" id="6.10.340.10">
    <property type="match status" value="1"/>
</dbReference>
<dbReference type="InterPro" id="IPR003594">
    <property type="entry name" value="HATPase_dom"/>
</dbReference>
<dbReference type="PANTHER" id="PTHR45436">
    <property type="entry name" value="SENSOR HISTIDINE KINASE YKOH"/>
    <property type="match status" value="1"/>
</dbReference>
<feature type="transmembrane region" description="Helical" evidence="11">
    <location>
        <begin position="159"/>
        <end position="183"/>
    </location>
</feature>
<keyword evidence="14" id="KW-0067">ATP-binding</keyword>
<keyword evidence="5" id="KW-0808">Transferase</keyword>
<proteinExistence type="predicted"/>
<evidence type="ECO:0000256" key="11">
    <source>
        <dbReference type="SAM" id="Phobius"/>
    </source>
</evidence>
<evidence type="ECO:0000256" key="6">
    <source>
        <dbReference type="ARBA" id="ARBA00022692"/>
    </source>
</evidence>
<evidence type="ECO:0000256" key="9">
    <source>
        <dbReference type="ARBA" id="ARBA00023012"/>
    </source>
</evidence>
<feature type="transmembrane region" description="Helical" evidence="11">
    <location>
        <begin position="16"/>
        <end position="38"/>
    </location>
</feature>
<dbReference type="SUPFAM" id="SSF47384">
    <property type="entry name" value="Homodimeric domain of signal transducing histidine kinase"/>
    <property type="match status" value="1"/>
</dbReference>
<evidence type="ECO:0000256" key="3">
    <source>
        <dbReference type="ARBA" id="ARBA00012438"/>
    </source>
</evidence>
<dbReference type="PROSITE" id="PS50885">
    <property type="entry name" value="HAMP"/>
    <property type="match status" value="1"/>
</dbReference>
<dbReference type="Pfam" id="PF00512">
    <property type="entry name" value="HisKA"/>
    <property type="match status" value="1"/>
</dbReference>
<dbReference type="Pfam" id="PF02518">
    <property type="entry name" value="HATPase_c"/>
    <property type="match status" value="1"/>
</dbReference>
<dbReference type="GO" id="GO:0005524">
    <property type="term" value="F:ATP binding"/>
    <property type="evidence" value="ECO:0007669"/>
    <property type="project" value="UniProtKB-KW"/>
</dbReference>
<evidence type="ECO:0000256" key="10">
    <source>
        <dbReference type="ARBA" id="ARBA00023136"/>
    </source>
</evidence>
<evidence type="ECO:0000256" key="1">
    <source>
        <dbReference type="ARBA" id="ARBA00000085"/>
    </source>
</evidence>
<keyword evidence="7" id="KW-0418">Kinase</keyword>
<evidence type="ECO:0000313" key="14">
    <source>
        <dbReference type="EMBL" id="MFC5381570.1"/>
    </source>
</evidence>
<evidence type="ECO:0000259" key="13">
    <source>
        <dbReference type="PROSITE" id="PS50885"/>
    </source>
</evidence>
<dbReference type="EC" id="2.7.13.3" evidence="3"/>
<keyword evidence="8 11" id="KW-1133">Transmembrane helix</keyword>
<evidence type="ECO:0000256" key="5">
    <source>
        <dbReference type="ARBA" id="ARBA00022679"/>
    </source>
</evidence>
<protein>
    <recommendedName>
        <fullName evidence="3">histidine kinase</fullName>
        <ecNumber evidence="3">2.7.13.3</ecNumber>
    </recommendedName>
</protein>
<evidence type="ECO:0000259" key="12">
    <source>
        <dbReference type="PROSITE" id="PS50109"/>
    </source>
</evidence>
<dbReference type="InterPro" id="IPR005467">
    <property type="entry name" value="His_kinase_dom"/>
</dbReference>
<dbReference type="SMART" id="SM00387">
    <property type="entry name" value="HATPase_c"/>
    <property type="match status" value="1"/>
</dbReference>
<accession>A0ABW0GQR6</accession>
<comment type="catalytic activity">
    <reaction evidence="1">
        <text>ATP + protein L-histidine = ADP + protein N-phospho-L-histidine.</text>
        <dbReference type="EC" id="2.7.13.3"/>
    </reaction>
</comment>
<evidence type="ECO:0000313" key="15">
    <source>
        <dbReference type="Proteomes" id="UP001596122"/>
    </source>
</evidence>
<evidence type="ECO:0000256" key="2">
    <source>
        <dbReference type="ARBA" id="ARBA00004236"/>
    </source>
</evidence>
<comment type="caution">
    <text evidence="14">The sequence shown here is derived from an EMBL/GenBank/DDBJ whole genome shotgun (WGS) entry which is preliminary data.</text>
</comment>
<dbReference type="SMART" id="SM00304">
    <property type="entry name" value="HAMP"/>
    <property type="match status" value="1"/>
</dbReference>
<dbReference type="SUPFAM" id="SSF55874">
    <property type="entry name" value="ATPase domain of HSP90 chaperone/DNA topoisomerase II/histidine kinase"/>
    <property type="match status" value="1"/>
</dbReference>